<name>A0A396HQA8_MEDTR</name>
<reference evidence="1" key="1">
    <citation type="journal article" date="2018" name="Nat. Plants">
        <title>Whole-genome landscape of Medicago truncatula symbiotic genes.</title>
        <authorList>
            <person name="Pecrix Y."/>
            <person name="Gamas P."/>
            <person name="Carrere S."/>
        </authorList>
    </citation>
    <scope>NUCLEOTIDE SEQUENCE</scope>
    <source>
        <tissue evidence="1">Leaves</tissue>
    </source>
</reference>
<dbReference type="EMBL" id="PSQE01000005">
    <property type="protein sequence ID" value="RHN54768.1"/>
    <property type="molecule type" value="Genomic_DNA"/>
</dbReference>
<dbReference type="Gramene" id="rna29851">
    <property type="protein sequence ID" value="RHN54768.1"/>
    <property type="gene ID" value="gene29851"/>
</dbReference>
<protein>
    <recommendedName>
        <fullName evidence="2">Ankyrin repeat-containing domain-containing protein</fullName>
    </recommendedName>
</protein>
<organism evidence="1">
    <name type="scientific">Medicago truncatula</name>
    <name type="common">Barrel medic</name>
    <name type="synonym">Medicago tribuloides</name>
    <dbReference type="NCBI Taxonomy" id="3880"/>
    <lineage>
        <taxon>Eukaryota</taxon>
        <taxon>Viridiplantae</taxon>
        <taxon>Streptophyta</taxon>
        <taxon>Embryophyta</taxon>
        <taxon>Tracheophyta</taxon>
        <taxon>Spermatophyta</taxon>
        <taxon>Magnoliopsida</taxon>
        <taxon>eudicotyledons</taxon>
        <taxon>Gunneridae</taxon>
        <taxon>Pentapetalae</taxon>
        <taxon>rosids</taxon>
        <taxon>fabids</taxon>
        <taxon>Fabales</taxon>
        <taxon>Fabaceae</taxon>
        <taxon>Papilionoideae</taxon>
        <taxon>50 kb inversion clade</taxon>
        <taxon>NPAAA clade</taxon>
        <taxon>Hologalegina</taxon>
        <taxon>IRL clade</taxon>
        <taxon>Trifolieae</taxon>
        <taxon>Medicago</taxon>
    </lineage>
</organism>
<dbReference type="PANTHER" id="PTHR24177:SF329">
    <property type="entry name" value="ANKYRIN REPEAT PROTEIN"/>
    <property type="match status" value="1"/>
</dbReference>
<gene>
    <name evidence="1" type="ORF">MtrunA17_Chr5g0410441</name>
</gene>
<evidence type="ECO:0008006" key="2">
    <source>
        <dbReference type="Google" id="ProtNLM"/>
    </source>
</evidence>
<dbReference type="PANTHER" id="PTHR24177">
    <property type="entry name" value="CASKIN"/>
    <property type="match status" value="1"/>
</dbReference>
<evidence type="ECO:0000313" key="1">
    <source>
        <dbReference type="EMBL" id="RHN54768.1"/>
    </source>
</evidence>
<comment type="caution">
    <text evidence="1">The sequence shown here is derived from an EMBL/GenBank/DDBJ whole genome shotgun (WGS) entry which is preliminary data.</text>
</comment>
<dbReference type="Proteomes" id="UP000265566">
    <property type="component" value="Chromosome 5"/>
</dbReference>
<dbReference type="AlphaFoldDB" id="A0A396HQA8"/>
<accession>A0A396HQA8</accession>
<proteinExistence type="predicted"/>
<sequence>MRDANSDLLSSMDSCNRGIFSYAIMYRKQNVFQLMLGLEGQKETFRRYGMDKFGNNLLHLAAYLGPSFNPKTRYGAALQMQREIQWFKVSHLISTYIYSKISHSNNYNILN</sequence>